<gene>
    <name evidence="2" type="ORF">NDI56_15715</name>
</gene>
<dbReference type="Proteomes" id="UP001259659">
    <property type="component" value="Unassembled WGS sequence"/>
</dbReference>
<evidence type="ECO:0000256" key="1">
    <source>
        <dbReference type="SAM" id="MobiDB-lite"/>
    </source>
</evidence>
<reference evidence="2 3" key="1">
    <citation type="submission" date="2022-06" db="EMBL/GenBank/DDBJ databases">
        <title>Haloarcula sp. a new haloarchaeum isolate from saline soil.</title>
        <authorList>
            <person name="Strakova D."/>
            <person name="Galisteo C."/>
            <person name="Sanchez-Porro C."/>
            <person name="Ventosa A."/>
        </authorList>
    </citation>
    <scope>NUCLEOTIDE SEQUENCE [LARGE SCALE GENOMIC DNA]</scope>
    <source>
        <strain evidence="2 3">S1CR25-12</strain>
    </source>
</reference>
<organism evidence="2 3">
    <name type="scientific">Haloarcula saliterrae</name>
    <dbReference type="NCBI Taxonomy" id="2950534"/>
    <lineage>
        <taxon>Archaea</taxon>
        <taxon>Methanobacteriati</taxon>
        <taxon>Methanobacteriota</taxon>
        <taxon>Stenosarchaea group</taxon>
        <taxon>Halobacteria</taxon>
        <taxon>Halobacteriales</taxon>
        <taxon>Haloarculaceae</taxon>
        <taxon>Haloarcula</taxon>
    </lineage>
</organism>
<sequence length="285" mass="31805">MRATQSPDGSRRRRFRSVVRGIRGRQPEPTDRSGDPDLLALVAEPYTDVEAVHRELGALLRAFETREDRRAVFLGIYARMTDAVGRRVQRRAFTDPDWVADYLVAFANRYRVAVRDFETGDTDALADPWWLAFEAADGGDSLVLQDAMLGVNAHINYDLALALDDVGVGADRPSKYADHCAVIDVIAELVDEAQDGLADRDADGLAALDSSLGRFDEWLTVVTIDECRDSAWRTAVAMDSRFRSRRRVARWLNDRTATGAAHLIRSSRSSDRVHDALVDLERTDG</sequence>
<keyword evidence="3" id="KW-1185">Reference proteome</keyword>
<dbReference type="EMBL" id="JAMQON010000004">
    <property type="protein sequence ID" value="MDS0260852.1"/>
    <property type="molecule type" value="Genomic_DNA"/>
</dbReference>
<feature type="region of interest" description="Disordered" evidence="1">
    <location>
        <begin position="1"/>
        <end position="37"/>
    </location>
</feature>
<comment type="caution">
    <text evidence="2">The sequence shown here is derived from an EMBL/GenBank/DDBJ whole genome shotgun (WGS) entry which is preliminary data.</text>
</comment>
<evidence type="ECO:0000313" key="2">
    <source>
        <dbReference type="EMBL" id="MDS0260852.1"/>
    </source>
</evidence>
<dbReference type="Pfam" id="PF19458">
    <property type="entry name" value="DUF5995"/>
    <property type="match status" value="1"/>
</dbReference>
<proteinExistence type="predicted"/>
<accession>A0ABU2FF16</accession>
<evidence type="ECO:0000313" key="3">
    <source>
        <dbReference type="Proteomes" id="UP001259659"/>
    </source>
</evidence>
<protein>
    <submittedName>
        <fullName evidence="2">DUF5995 family protein</fullName>
    </submittedName>
</protein>
<feature type="compositionally biased region" description="Basic and acidic residues" evidence="1">
    <location>
        <begin position="25"/>
        <end position="35"/>
    </location>
</feature>
<name>A0ABU2FF16_9EURY</name>
<dbReference type="RefSeq" id="WP_310920616.1">
    <property type="nucleotide sequence ID" value="NZ_JAMQON010000004.1"/>
</dbReference>
<dbReference type="InterPro" id="IPR046037">
    <property type="entry name" value="DUF5995"/>
</dbReference>